<sequence length="106" mass="12429">MLPRPHRLPTQAFKEVFKKGKRLHTQELQIITLENNMNVSRFGFIVSTKIDKRATVRNRIKRILREKVRNLLPQLQSGKDIIIVARKKDEKFYSQNNTLLSALSDT</sequence>
<evidence type="ECO:0000256" key="2">
    <source>
        <dbReference type="ARBA" id="ARBA00022694"/>
    </source>
</evidence>
<dbReference type="InterPro" id="IPR020539">
    <property type="entry name" value="RNase_P_CS"/>
</dbReference>
<keyword evidence="6 7" id="KW-0694">RNA-binding</keyword>
<evidence type="ECO:0000256" key="8">
    <source>
        <dbReference type="NCBIfam" id="TIGR00188"/>
    </source>
</evidence>
<dbReference type="AlphaFoldDB" id="A0A1F6AHA2"/>
<reference evidence="9 10" key="1">
    <citation type="journal article" date="2016" name="Nat. Commun.">
        <title>Thousands of microbial genomes shed light on interconnected biogeochemical processes in an aquifer system.</title>
        <authorList>
            <person name="Anantharaman K."/>
            <person name="Brown C.T."/>
            <person name="Hug L.A."/>
            <person name="Sharon I."/>
            <person name="Castelle C.J."/>
            <person name="Probst A.J."/>
            <person name="Thomas B.C."/>
            <person name="Singh A."/>
            <person name="Wilkins M.J."/>
            <person name="Karaoz U."/>
            <person name="Brodie E.L."/>
            <person name="Williams K.H."/>
            <person name="Hubbard S.S."/>
            <person name="Banfield J.F."/>
        </authorList>
    </citation>
    <scope>NUCLEOTIDE SEQUENCE [LARGE SCALE GENOMIC DNA]</scope>
</reference>
<evidence type="ECO:0000256" key="6">
    <source>
        <dbReference type="ARBA" id="ARBA00022884"/>
    </source>
</evidence>
<name>A0A1F6AHA2_9BACT</name>
<comment type="subunit">
    <text evidence="7">Consists of a catalytic RNA component (M1 or rnpB) and a protein subunit.</text>
</comment>
<evidence type="ECO:0000256" key="1">
    <source>
        <dbReference type="ARBA" id="ARBA00002663"/>
    </source>
</evidence>
<dbReference type="PROSITE" id="PS00648">
    <property type="entry name" value="RIBONUCLEASE_P"/>
    <property type="match status" value="1"/>
</dbReference>
<keyword evidence="4 7" id="KW-0255">Endonuclease</keyword>
<keyword evidence="5 7" id="KW-0378">Hydrolase</keyword>
<dbReference type="Gene3D" id="3.30.230.10">
    <property type="match status" value="1"/>
</dbReference>
<comment type="caution">
    <text evidence="9">The sequence shown here is derived from an EMBL/GenBank/DDBJ whole genome shotgun (WGS) entry which is preliminary data.</text>
</comment>
<evidence type="ECO:0000256" key="5">
    <source>
        <dbReference type="ARBA" id="ARBA00022801"/>
    </source>
</evidence>
<dbReference type="GO" id="GO:0004526">
    <property type="term" value="F:ribonuclease P activity"/>
    <property type="evidence" value="ECO:0007669"/>
    <property type="project" value="UniProtKB-UniRule"/>
</dbReference>
<dbReference type="SUPFAM" id="SSF54211">
    <property type="entry name" value="Ribosomal protein S5 domain 2-like"/>
    <property type="match status" value="1"/>
</dbReference>
<dbReference type="PANTHER" id="PTHR33992">
    <property type="entry name" value="RIBONUCLEASE P PROTEIN COMPONENT"/>
    <property type="match status" value="1"/>
</dbReference>
<keyword evidence="2 7" id="KW-0819">tRNA processing</keyword>
<evidence type="ECO:0000313" key="10">
    <source>
        <dbReference type="Proteomes" id="UP000178759"/>
    </source>
</evidence>
<evidence type="ECO:0000313" key="9">
    <source>
        <dbReference type="EMBL" id="OGG24065.1"/>
    </source>
</evidence>
<comment type="function">
    <text evidence="1 7">RNaseP catalyzes the removal of the 5'-leader sequence from pre-tRNA to produce the mature 5'-terminus. It can also cleave other RNA substrates such as 4.5S RNA. The protein component plays an auxiliary but essential role in vivo by binding to the 5'-leader sequence and broadening the substrate specificity of the ribozyme.</text>
</comment>
<dbReference type="GO" id="GO:0042781">
    <property type="term" value="F:3'-tRNA processing endoribonuclease activity"/>
    <property type="evidence" value="ECO:0007669"/>
    <property type="project" value="TreeGrafter"/>
</dbReference>
<gene>
    <name evidence="7" type="primary">rnpA</name>
    <name evidence="9" type="ORF">A3A79_02615</name>
</gene>
<dbReference type="Pfam" id="PF00825">
    <property type="entry name" value="Ribonuclease_P"/>
    <property type="match status" value="1"/>
</dbReference>
<evidence type="ECO:0000256" key="4">
    <source>
        <dbReference type="ARBA" id="ARBA00022759"/>
    </source>
</evidence>
<dbReference type="Proteomes" id="UP000178759">
    <property type="component" value="Unassembled WGS sequence"/>
</dbReference>
<comment type="similarity">
    <text evidence="7">Belongs to the RnpA family.</text>
</comment>
<dbReference type="GO" id="GO:0030677">
    <property type="term" value="C:ribonuclease P complex"/>
    <property type="evidence" value="ECO:0007669"/>
    <property type="project" value="TreeGrafter"/>
</dbReference>
<dbReference type="EMBL" id="MFJV01000001">
    <property type="protein sequence ID" value="OGG24065.1"/>
    <property type="molecule type" value="Genomic_DNA"/>
</dbReference>
<keyword evidence="3 7" id="KW-0540">Nuclease</keyword>
<dbReference type="HAMAP" id="MF_00227">
    <property type="entry name" value="RNase_P"/>
    <property type="match status" value="1"/>
</dbReference>
<dbReference type="STRING" id="1798392.A3A79_02615"/>
<dbReference type="EC" id="3.1.26.5" evidence="7 8"/>
<dbReference type="GO" id="GO:0000049">
    <property type="term" value="F:tRNA binding"/>
    <property type="evidence" value="ECO:0007669"/>
    <property type="project" value="UniProtKB-UniRule"/>
</dbReference>
<dbReference type="PANTHER" id="PTHR33992:SF1">
    <property type="entry name" value="RIBONUCLEASE P PROTEIN COMPONENT"/>
    <property type="match status" value="1"/>
</dbReference>
<comment type="catalytic activity">
    <reaction evidence="7">
        <text>Endonucleolytic cleavage of RNA, removing 5'-extranucleotides from tRNA precursor.</text>
        <dbReference type="EC" id="3.1.26.5"/>
    </reaction>
</comment>
<evidence type="ECO:0000256" key="7">
    <source>
        <dbReference type="HAMAP-Rule" id="MF_00227"/>
    </source>
</evidence>
<dbReference type="GO" id="GO:0001682">
    <property type="term" value="P:tRNA 5'-leader removal"/>
    <property type="evidence" value="ECO:0007669"/>
    <property type="project" value="UniProtKB-UniRule"/>
</dbReference>
<proteinExistence type="inferred from homology"/>
<evidence type="ECO:0000256" key="3">
    <source>
        <dbReference type="ARBA" id="ARBA00022722"/>
    </source>
</evidence>
<dbReference type="InterPro" id="IPR000100">
    <property type="entry name" value="RNase_P"/>
</dbReference>
<organism evidence="9 10">
    <name type="scientific">Candidatus Gottesmanbacteria bacterium RIFCSPLOWO2_01_FULL_43_11b</name>
    <dbReference type="NCBI Taxonomy" id="1798392"/>
    <lineage>
        <taxon>Bacteria</taxon>
        <taxon>Candidatus Gottesmaniibacteriota</taxon>
    </lineage>
</organism>
<dbReference type="InterPro" id="IPR014721">
    <property type="entry name" value="Ribsml_uS5_D2-typ_fold_subgr"/>
</dbReference>
<protein>
    <recommendedName>
        <fullName evidence="7 8">Ribonuclease P protein component</fullName>
        <shortName evidence="7">RNase P protein</shortName>
        <shortName evidence="7">RNaseP protein</shortName>
        <ecNumber evidence="7 8">3.1.26.5</ecNumber>
    </recommendedName>
    <alternativeName>
        <fullName evidence="7">Protein C5</fullName>
    </alternativeName>
</protein>
<dbReference type="NCBIfam" id="TIGR00188">
    <property type="entry name" value="rnpA"/>
    <property type="match status" value="1"/>
</dbReference>
<dbReference type="InterPro" id="IPR020568">
    <property type="entry name" value="Ribosomal_Su5_D2-typ_SF"/>
</dbReference>
<accession>A0A1F6AHA2</accession>